<accession>A0A7U3YKY7</accession>
<dbReference type="AlphaFoldDB" id="A0A7U3YKY7"/>
<dbReference type="Pfam" id="PF12358">
    <property type="entry name" value="DUF3644"/>
    <property type="match status" value="1"/>
</dbReference>
<dbReference type="EMBL" id="CP002364">
    <property type="protein sequence ID" value="ADW17183.1"/>
    <property type="molecule type" value="Genomic_DNA"/>
</dbReference>
<evidence type="ECO:0000259" key="1">
    <source>
        <dbReference type="Pfam" id="PF12358"/>
    </source>
</evidence>
<name>A0A7U3YKY7_DESPD</name>
<dbReference type="KEGG" id="dpr:Despr_1010"/>
<gene>
    <name evidence="2" type="ordered locus">Despr_1010</name>
</gene>
<dbReference type="InterPro" id="IPR022104">
    <property type="entry name" value="DUF3644"/>
</dbReference>
<dbReference type="RefSeq" id="WP_015723727.1">
    <property type="nucleotide sequence ID" value="NC_014972.1"/>
</dbReference>
<feature type="domain" description="DUF3644" evidence="1">
    <location>
        <begin position="8"/>
        <end position="205"/>
    </location>
</feature>
<protein>
    <recommendedName>
        <fullName evidence="1">DUF3644 domain-containing protein</fullName>
    </recommendedName>
</protein>
<evidence type="ECO:0000313" key="3">
    <source>
        <dbReference type="Proteomes" id="UP000006365"/>
    </source>
</evidence>
<proteinExistence type="predicted"/>
<keyword evidence="3" id="KW-1185">Reference proteome</keyword>
<reference evidence="2 3" key="1">
    <citation type="journal article" date="2011" name="Stand. Genomic Sci.">
        <title>Complete genome sequence of Desulfobulbus propionicus type strain (1pr3).</title>
        <authorList>
            <person name="Pagani I."/>
            <person name="Lapidus A."/>
            <person name="Nolan M."/>
            <person name="Lucas S."/>
            <person name="Hammon N."/>
            <person name="Deshpande S."/>
            <person name="Cheng J.F."/>
            <person name="Chertkov O."/>
            <person name="Davenport K."/>
            <person name="Tapia R."/>
            <person name="Han C."/>
            <person name="Goodwin L."/>
            <person name="Pitluck S."/>
            <person name="Liolios K."/>
            <person name="Mavromatis K."/>
            <person name="Ivanova N."/>
            <person name="Mikhailova N."/>
            <person name="Pati A."/>
            <person name="Chen A."/>
            <person name="Palaniappan K."/>
            <person name="Land M."/>
            <person name="Hauser L."/>
            <person name="Chang Y.J."/>
            <person name="Jeffries C.D."/>
            <person name="Detter J.C."/>
            <person name="Brambilla E."/>
            <person name="Kannan K.P."/>
            <person name="Djao O.D."/>
            <person name="Rohde M."/>
            <person name="Pukall R."/>
            <person name="Spring S."/>
            <person name="Goker M."/>
            <person name="Sikorski J."/>
            <person name="Woyke T."/>
            <person name="Bristow J."/>
            <person name="Eisen J.A."/>
            <person name="Markowitz V."/>
            <person name="Hugenholtz P."/>
            <person name="Kyrpides N.C."/>
            <person name="Klenk H.P."/>
        </authorList>
    </citation>
    <scope>NUCLEOTIDE SEQUENCE [LARGE SCALE GENOMIC DNA]</scope>
    <source>
        <strain evidence="3">ATCC 33891 / DSM 2032 / 1pr3</strain>
    </source>
</reference>
<evidence type="ECO:0000313" key="2">
    <source>
        <dbReference type="EMBL" id="ADW17183.1"/>
    </source>
</evidence>
<organism evidence="2 3">
    <name type="scientific">Desulfobulbus propionicus (strain ATCC 33891 / DSM 2032 / VKM B-1956 / 1pr3)</name>
    <dbReference type="NCBI Taxonomy" id="577650"/>
    <lineage>
        <taxon>Bacteria</taxon>
        <taxon>Pseudomonadati</taxon>
        <taxon>Thermodesulfobacteriota</taxon>
        <taxon>Desulfobulbia</taxon>
        <taxon>Desulfobulbales</taxon>
        <taxon>Desulfobulbaceae</taxon>
        <taxon>Desulfobulbus</taxon>
    </lineage>
</organism>
<dbReference type="Proteomes" id="UP000006365">
    <property type="component" value="Chromosome"/>
</dbReference>
<sequence>MKSRSRALLDKSLGAVLSAMEIYNKPDFYYREETFSILMVNAWELLLKARLLQLSNNKVASIVKYEKRQNADGSTSEKLYRSYSRSGNVKTVSLFVAYDLIINEYGDKLDNLVRKNLEALIEIRDNSVHFLNKDFELKRKIFEIGTASLKNYLNLVIKWFGVDLSKYNFFLMPMAFIRDFHKAKVVSLTIQEKKLIKFVENLQSKVEDDETKDFNLALEVSVHLKRASSTTTTNTITISNDPNAPVVRLSEEDIREKYPWDYAVLTTRLKKRYNDFKCNQDYHGIRKPLESDEKYCNTRLLDPGNPSSSKKIFYNPNILKEFDKHYNKS</sequence>